<sequence length="220" mass="21935">MTATATPTVTPSVPRRHAAPVAPRSPSWPRAAGILILAGGVMLTVATGLEVGTDVATDPAPAAAFWVLFVGSVLAQVAAMFPLALGRGDGHGAVGSSLVGKLALLGFGAFLLANHSLYLVVTYLLPTATPSVGAMAFVLGVSAVQGMLLVLGGVVIARAGVLRGAARWAILVLSLVGFALGAVVSDPSNGVLTDVMYFVSTGAQIVAGILIARATLSAAK</sequence>
<evidence type="ECO:0000256" key="1">
    <source>
        <dbReference type="SAM" id="MobiDB-lite"/>
    </source>
</evidence>
<organism evidence="3 4">
    <name type="scientific">Microbacterium enclense</name>
    <dbReference type="NCBI Taxonomy" id="993073"/>
    <lineage>
        <taxon>Bacteria</taxon>
        <taxon>Bacillati</taxon>
        <taxon>Actinomycetota</taxon>
        <taxon>Actinomycetes</taxon>
        <taxon>Micrococcales</taxon>
        <taxon>Microbacteriaceae</taxon>
        <taxon>Microbacterium</taxon>
    </lineage>
</organism>
<feature type="region of interest" description="Disordered" evidence="1">
    <location>
        <begin position="1"/>
        <end position="26"/>
    </location>
</feature>
<evidence type="ECO:0000256" key="2">
    <source>
        <dbReference type="SAM" id="Phobius"/>
    </source>
</evidence>
<dbReference type="RefSeq" id="WP_058230693.1">
    <property type="nucleotide sequence ID" value="NZ_FMYG01000001.1"/>
</dbReference>
<dbReference type="OrthoDB" id="5074284at2"/>
<evidence type="ECO:0000313" key="3">
    <source>
        <dbReference type="EMBL" id="SDB82407.1"/>
    </source>
</evidence>
<keyword evidence="2" id="KW-0812">Transmembrane</keyword>
<keyword evidence="2" id="KW-0472">Membrane</keyword>
<dbReference type="EMBL" id="FMYG01000001">
    <property type="protein sequence ID" value="SDB82407.1"/>
    <property type="molecule type" value="Genomic_DNA"/>
</dbReference>
<name>A0A1G6GK85_9MICO</name>
<evidence type="ECO:0008006" key="5">
    <source>
        <dbReference type="Google" id="ProtNLM"/>
    </source>
</evidence>
<feature type="transmembrane region" description="Helical" evidence="2">
    <location>
        <begin position="197"/>
        <end position="216"/>
    </location>
</feature>
<proteinExistence type="predicted"/>
<protein>
    <recommendedName>
        <fullName evidence="5">DUF308 domain-containing protein</fullName>
    </recommendedName>
</protein>
<reference evidence="3 4" key="1">
    <citation type="submission" date="2016-09" db="EMBL/GenBank/DDBJ databases">
        <authorList>
            <person name="Capua I."/>
            <person name="De Benedictis P."/>
            <person name="Joannis T."/>
            <person name="Lombin L.H."/>
            <person name="Cattoli G."/>
        </authorList>
    </citation>
    <scope>NUCLEOTIDE SEQUENCE [LARGE SCALE GENOMIC DNA]</scope>
    <source>
        <strain evidence="3 4">NIO-1002</strain>
    </source>
</reference>
<feature type="transmembrane region" description="Helical" evidence="2">
    <location>
        <begin position="31"/>
        <end position="51"/>
    </location>
</feature>
<feature type="transmembrane region" description="Helical" evidence="2">
    <location>
        <begin position="133"/>
        <end position="156"/>
    </location>
</feature>
<feature type="transmembrane region" description="Helical" evidence="2">
    <location>
        <begin position="63"/>
        <end position="86"/>
    </location>
</feature>
<feature type="transmembrane region" description="Helical" evidence="2">
    <location>
        <begin position="168"/>
        <end position="185"/>
    </location>
</feature>
<feature type="transmembrane region" description="Helical" evidence="2">
    <location>
        <begin position="98"/>
        <end position="121"/>
    </location>
</feature>
<feature type="compositionally biased region" description="Low complexity" evidence="1">
    <location>
        <begin position="1"/>
        <end position="13"/>
    </location>
</feature>
<accession>A0A1G6GK85</accession>
<dbReference type="STRING" id="993073.AS029_00640"/>
<evidence type="ECO:0000313" key="4">
    <source>
        <dbReference type="Proteomes" id="UP000183203"/>
    </source>
</evidence>
<dbReference type="AlphaFoldDB" id="A0A1G6GK85"/>
<dbReference type="Proteomes" id="UP000183203">
    <property type="component" value="Unassembled WGS sequence"/>
</dbReference>
<keyword evidence="2" id="KW-1133">Transmembrane helix</keyword>
<gene>
    <name evidence="3" type="ORF">SAMN05216418_0361</name>
</gene>